<keyword evidence="3 8" id="KW-0813">Transport</keyword>
<evidence type="ECO:0000256" key="6">
    <source>
        <dbReference type="ARBA" id="ARBA00022989"/>
    </source>
</evidence>
<comment type="similarity">
    <text evidence="2 8">Belongs to the BioY family.</text>
</comment>
<proteinExistence type="inferred from homology"/>
<dbReference type="KEGG" id="uth:DKZ56_11155"/>
<dbReference type="PIRSF" id="PIRSF016661">
    <property type="entry name" value="BioY"/>
    <property type="match status" value="1"/>
</dbReference>
<feature type="transmembrane region" description="Helical" evidence="9">
    <location>
        <begin position="6"/>
        <end position="29"/>
    </location>
</feature>
<evidence type="ECO:0000256" key="8">
    <source>
        <dbReference type="PIRNR" id="PIRNR016661"/>
    </source>
</evidence>
<evidence type="ECO:0000256" key="7">
    <source>
        <dbReference type="ARBA" id="ARBA00023136"/>
    </source>
</evidence>
<comment type="subcellular location">
    <subcellularLocation>
        <location evidence="1 8">Cell membrane</location>
        <topology evidence="1 8">Multi-pass membrane protein</topology>
    </subcellularLocation>
</comment>
<keyword evidence="5 9" id="KW-0812">Transmembrane</keyword>
<name>A0A4P6UTD1_9BACL</name>
<dbReference type="GO" id="GO:0005886">
    <property type="term" value="C:plasma membrane"/>
    <property type="evidence" value="ECO:0007669"/>
    <property type="project" value="UniProtKB-SubCell"/>
</dbReference>
<keyword evidence="7 8" id="KW-0472">Membrane</keyword>
<evidence type="ECO:0000256" key="5">
    <source>
        <dbReference type="ARBA" id="ARBA00022692"/>
    </source>
</evidence>
<gene>
    <name evidence="10" type="ORF">DKZ56_11155</name>
</gene>
<dbReference type="Gene3D" id="1.10.1760.20">
    <property type="match status" value="1"/>
</dbReference>
<feature type="transmembrane region" description="Helical" evidence="9">
    <location>
        <begin position="149"/>
        <end position="168"/>
    </location>
</feature>
<organism evidence="10 11">
    <name type="scientific">Ureibacillus thermophilus</name>
    <dbReference type="NCBI Taxonomy" id="367743"/>
    <lineage>
        <taxon>Bacteria</taxon>
        <taxon>Bacillati</taxon>
        <taxon>Bacillota</taxon>
        <taxon>Bacilli</taxon>
        <taxon>Bacillales</taxon>
        <taxon>Caryophanaceae</taxon>
        <taxon>Ureibacillus</taxon>
    </lineage>
</organism>
<keyword evidence="11" id="KW-1185">Reference proteome</keyword>
<evidence type="ECO:0000313" key="10">
    <source>
        <dbReference type="EMBL" id="QBK26374.1"/>
    </source>
</evidence>
<accession>A0A4P6UTD1</accession>
<dbReference type="PANTHER" id="PTHR34295">
    <property type="entry name" value="BIOTIN TRANSPORTER BIOY"/>
    <property type="match status" value="1"/>
</dbReference>
<dbReference type="Proteomes" id="UP000291151">
    <property type="component" value="Chromosome"/>
</dbReference>
<evidence type="ECO:0000256" key="4">
    <source>
        <dbReference type="ARBA" id="ARBA00022475"/>
    </source>
</evidence>
<dbReference type="InterPro" id="IPR003784">
    <property type="entry name" value="BioY"/>
</dbReference>
<dbReference type="EMBL" id="CP036528">
    <property type="protein sequence ID" value="QBK26374.1"/>
    <property type="molecule type" value="Genomic_DNA"/>
</dbReference>
<dbReference type="AlphaFoldDB" id="A0A4P6UTD1"/>
<reference evidence="10 11" key="1">
    <citation type="submission" date="2019-02" db="EMBL/GenBank/DDBJ databases">
        <title>Ureibacillus thermophilus.</title>
        <authorList>
            <person name="Sunny J.S."/>
            <person name="Natarajan A."/>
            <person name="Saleena L.M."/>
        </authorList>
    </citation>
    <scope>NUCLEOTIDE SEQUENCE [LARGE SCALE GENOMIC DNA]</scope>
    <source>
        <strain evidence="10 11">LM102</strain>
    </source>
</reference>
<evidence type="ECO:0000256" key="9">
    <source>
        <dbReference type="SAM" id="Phobius"/>
    </source>
</evidence>
<dbReference type="PANTHER" id="PTHR34295:SF4">
    <property type="entry name" value="BIOTIN TRANSPORTER BIOY-RELATED"/>
    <property type="match status" value="1"/>
</dbReference>
<dbReference type="RefSeq" id="WP_208650067.1">
    <property type="nucleotide sequence ID" value="NZ_CP036528.1"/>
</dbReference>
<evidence type="ECO:0000256" key="2">
    <source>
        <dbReference type="ARBA" id="ARBA00010692"/>
    </source>
</evidence>
<sequence>MKIKEITYVALFAGIMGILGLVPPITLGFTPVPITLQTLGVILAGGILGARLGSLSIIVFLLIVAAGMPLLPGGRGGIGVFFGPSGGYLIGYVIAAFSIGLIFSKIQTLKFKHIIATNLTVGIFSVYLTGIPVQAFVMNLPILETIKLSLVYIPGDFIKAIIASILVYKLQKYPIIAQNFVKSSTAQVREG</sequence>
<evidence type="ECO:0000256" key="1">
    <source>
        <dbReference type="ARBA" id="ARBA00004651"/>
    </source>
</evidence>
<feature type="transmembrane region" description="Helical" evidence="9">
    <location>
        <begin position="86"/>
        <end position="103"/>
    </location>
</feature>
<protein>
    <recommendedName>
        <fullName evidence="8">Biotin transporter</fullName>
    </recommendedName>
</protein>
<dbReference type="Pfam" id="PF02632">
    <property type="entry name" value="BioY"/>
    <property type="match status" value="1"/>
</dbReference>
<evidence type="ECO:0000313" key="11">
    <source>
        <dbReference type="Proteomes" id="UP000291151"/>
    </source>
</evidence>
<feature type="transmembrane region" description="Helical" evidence="9">
    <location>
        <begin position="41"/>
        <end position="66"/>
    </location>
</feature>
<evidence type="ECO:0000256" key="3">
    <source>
        <dbReference type="ARBA" id="ARBA00022448"/>
    </source>
</evidence>
<feature type="transmembrane region" description="Helical" evidence="9">
    <location>
        <begin position="115"/>
        <end position="137"/>
    </location>
</feature>
<keyword evidence="4 8" id="KW-1003">Cell membrane</keyword>
<keyword evidence="6 9" id="KW-1133">Transmembrane helix</keyword>
<dbReference type="GO" id="GO:0015225">
    <property type="term" value="F:biotin transmembrane transporter activity"/>
    <property type="evidence" value="ECO:0007669"/>
    <property type="project" value="UniProtKB-UniRule"/>
</dbReference>